<feature type="region of interest" description="Disordered" evidence="2">
    <location>
        <begin position="484"/>
        <end position="507"/>
    </location>
</feature>
<evidence type="ECO:0000259" key="4">
    <source>
        <dbReference type="PROSITE" id="PS50835"/>
    </source>
</evidence>
<keyword evidence="3" id="KW-1133">Transmembrane helix</keyword>
<dbReference type="PANTHER" id="PTHR12449:SF18">
    <property type="entry name" value="DEATH DOMAIN-CONTAINING PROTEIN"/>
    <property type="match status" value="1"/>
</dbReference>
<dbReference type="InterPro" id="IPR036388">
    <property type="entry name" value="WH-like_DNA-bd_sf"/>
</dbReference>
<protein>
    <recommendedName>
        <fullName evidence="4">Ig-like domain-containing protein</fullName>
    </recommendedName>
</protein>
<dbReference type="InterPro" id="IPR007110">
    <property type="entry name" value="Ig-like_dom"/>
</dbReference>
<dbReference type="Pfam" id="PF08477">
    <property type="entry name" value="Roc"/>
    <property type="match status" value="1"/>
</dbReference>
<dbReference type="OrthoDB" id="5962960at2759"/>
<dbReference type="Pfam" id="PF07679">
    <property type="entry name" value="I-set"/>
    <property type="match status" value="1"/>
</dbReference>
<name>A0A6J7ZWK0_MYTCO</name>
<dbReference type="Gene3D" id="3.30.70.1390">
    <property type="entry name" value="ROC domain from the Parkinson's disease-associated leucine-rich repeat kinase 2"/>
    <property type="match status" value="2"/>
</dbReference>
<dbReference type="InterPro" id="IPR032171">
    <property type="entry name" value="COR-A"/>
</dbReference>
<feature type="compositionally biased region" description="Basic and acidic residues" evidence="2">
    <location>
        <begin position="490"/>
        <end position="499"/>
    </location>
</feature>
<dbReference type="InterPro" id="IPR013098">
    <property type="entry name" value="Ig_I-set"/>
</dbReference>
<accession>A0A6J7ZWK0</accession>
<evidence type="ECO:0000313" key="5">
    <source>
        <dbReference type="EMBL" id="CAC5355627.1"/>
    </source>
</evidence>
<dbReference type="Pfam" id="PF16095">
    <property type="entry name" value="COR-A"/>
    <property type="match status" value="1"/>
</dbReference>
<dbReference type="SUPFAM" id="SSF52540">
    <property type="entry name" value="P-loop containing nucleoside triphosphate hydrolases"/>
    <property type="match status" value="1"/>
</dbReference>
<evidence type="ECO:0000256" key="2">
    <source>
        <dbReference type="SAM" id="MobiDB-lite"/>
    </source>
</evidence>
<dbReference type="InterPro" id="IPR036179">
    <property type="entry name" value="Ig-like_dom_sf"/>
</dbReference>
<keyword evidence="3" id="KW-0472">Membrane</keyword>
<dbReference type="Proteomes" id="UP000507470">
    <property type="component" value="Unassembled WGS sequence"/>
</dbReference>
<dbReference type="SUPFAM" id="SSF48726">
    <property type="entry name" value="Immunoglobulin"/>
    <property type="match status" value="1"/>
</dbReference>
<dbReference type="EMBL" id="CACVKT020000070">
    <property type="protein sequence ID" value="CAC5355627.1"/>
    <property type="molecule type" value="Genomic_DNA"/>
</dbReference>
<feature type="transmembrane region" description="Helical" evidence="3">
    <location>
        <begin position="254"/>
        <end position="277"/>
    </location>
</feature>
<dbReference type="Gene3D" id="3.40.50.300">
    <property type="entry name" value="P-loop containing nucleotide triphosphate hydrolases"/>
    <property type="match status" value="1"/>
</dbReference>
<keyword evidence="6" id="KW-1185">Reference proteome</keyword>
<dbReference type="Gene3D" id="2.60.40.10">
    <property type="entry name" value="Immunoglobulins"/>
    <property type="match status" value="1"/>
</dbReference>
<evidence type="ECO:0000256" key="3">
    <source>
        <dbReference type="SAM" id="Phobius"/>
    </source>
</evidence>
<dbReference type="InterPro" id="IPR027417">
    <property type="entry name" value="P-loop_NTPase"/>
</dbReference>
<reference evidence="5 6" key="1">
    <citation type="submission" date="2020-06" db="EMBL/GenBank/DDBJ databases">
        <authorList>
            <person name="Li R."/>
            <person name="Bekaert M."/>
        </authorList>
    </citation>
    <scope>NUCLEOTIDE SEQUENCE [LARGE SCALE GENOMIC DNA]</scope>
    <source>
        <strain evidence="6">wild</strain>
    </source>
</reference>
<dbReference type="InterPro" id="IPR039788">
    <property type="entry name" value="NOL4/NOL4L"/>
</dbReference>
<dbReference type="InterPro" id="IPR013783">
    <property type="entry name" value="Ig-like_fold"/>
</dbReference>
<evidence type="ECO:0000256" key="1">
    <source>
        <dbReference type="ARBA" id="ARBA00022737"/>
    </source>
</evidence>
<dbReference type="Gene3D" id="1.10.10.10">
    <property type="entry name" value="Winged helix-like DNA-binding domain superfamily/Winged helix DNA-binding domain"/>
    <property type="match status" value="1"/>
</dbReference>
<dbReference type="CDD" id="cd00096">
    <property type="entry name" value="Ig"/>
    <property type="match status" value="1"/>
</dbReference>
<evidence type="ECO:0000313" key="6">
    <source>
        <dbReference type="Proteomes" id="UP000507470"/>
    </source>
</evidence>
<gene>
    <name evidence="5" type="ORF">MCOR_246</name>
</gene>
<dbReference type="PROSITE" id="PS50835">
    <property type="entry name" value="IG_LIKE"/>
    <property type="match status" value="1"/>
</dbReference>
<proteinExistence type="predicted"/>
<dbReference type="PANTHER" id="PTHR12449">
    <property type="entry name" value="DEATH DOMAIN-CONTAINING PROTEIN"/>
    <property type="match status" value="1"/>
</dbReference>
<feature type="domain" description="Ig-like" evidence="4">
    <location>
        <begin position="285"/>
        <end position="373"/>
    </location>
</feature>
<dbReference type="AlphaFoldDB" id="A0A6J7ZWK0"/>
<sequence length="1098" mass="127222">MDIDSSETNEIQDYRNKVFTDSKDNKSIEFLNKKDGTDEIDNGKGQHIEHYFFIIGTVTGYNLKCPAKAEWRLRADVSCYSDYKYVCLFHLLRGKYEESCLGSDQSSIGSKLVFQPLFNLAECNARRFQPIVFTTHGNSECILRKSKCSEEGQVVYSNGSSSIDIACRCDYTRGYAHVSKPQNSCFCIPSEEDCSCFRVNCTKLSPDYQCITGLVKMVNTKCREIHPHTLNNTQSSTVQIIDSYKKSFTNAHHVTYIIIASTAVYIVLALLTIYVFAQKSFIPVPPIILSQETIETDGRIILKCYVRSYIPLTSVIWYKGPGENICSDAKSNNVCSSNGMRTLTFESSVDYDITTYTCRASNLIGAVESIHVQLYDEERQQFIHELFKKGECGKLHFARLVLIGKNGVGKTSLMRRLLWQNKGDVTSTQSTDGIEVEKCNINIKDGKWSKCDKIEDALTRLIHQVYTEKNLNEESAAAENVVDEGNFGSDTHKSRRVSDNESFDESIDTDSFNENIYNESSVEIYPNRTHINSIISDNIDNDHDNETVETDLNQIRPEKINFQNEYDDKINSNETESDQVNDDDINQMTSTIMKTSLQFRERKHNDMMAFCWLWDFAGQKDFYATHQVFLSKCAVYLLVTDSLHFTTAEEQGIDFEDSAQYVRFWFDAIHCYWSTSKKGRLDPPIIVVCTNEDKFKEPSERQKRREQFQENLSKVLKNQKKKSHLRNVYFVSNTEDNDNVFEEIRNDISRQAMDMKDWGTECPLKWLLFQQVLGKLKDSGLSISTTTKLSKIAKHDDIGITNDEQFKLCLQYCHANGTIIYFEEENLQDYVILDPKWLVDAFRCLVSDKIENVIKISDHWQNLTETGELTDKLITDLFKKEPKLKFLENKSHLLEVMKRFDIIVNLKNSTALYMPCMMKPCTFEEIRKQFIVESPSFYRTSWLCLDFEFLPPAFFNHILAWYIRQYSVSVLTEKGTRYERKALYRQIGVFDLDLSGCEQLVVCEGPNVIALQIWNSRIPDNKYVNFRTNLCQFVDTLLNRYRLTITFTKSFKCRDGDFTINRKKMNILRTEDYRCLEHKTHHISEELVQPWYVGEEIQ</sequence>
<keyword evidence="1" id="KW-0677">Repeat</keyword>
<keyword evidence="3" id="KW-0812">Transmembrane</keyword>
<organism evidence="5 6">
    <name type="scientific">Mytilus coruscus</name>
    <name type="common">Sea mussel</name>
    <dbReference type="NCBI Taxonomy" id="42192"/>
    <lineage>
        <taxon>Eukaryota</taxon>
        <taxon>Metazoa</taxon>
        <taxon>Spiralia</taxon>
        <taxon>Lophotrochozoa</taxon>
        <taxon>Mollusca</taxon>
        <taxon>Bivalvia</taxon>
        <taxon>Autobranchia</taxon>
        <taxon>Pteriomorphia</taxon>
        <taxon>Mytilida</taxon>
        <taxon>Mytiloidea</taxon>
        <taxon>Mytilidae</taxon>
        <taxon>Mytilinae</taxon>
        <taxon>Mytilus</taxon>
    </lineage>
</organism>